<evidence type="ECO:0000313" key="1">
    <source>
        <dbReference type="EMBL" id="OLP53312.1"/>
    </source>
</evidence>
<dbReference type="EMBL" id="MKIO01000040">
    <property type="protein sequence ID" value="OLP53312.1"/>
    <property type="molecule type" value="Genomic_DNA"/>
</dbReference>
<proteinExistence type="predicted"/>
<organism evidence="1 2">
    <name type="scientific">Xaviernesmea rhizosphaerae</name>
    <dbReference type="NCBI Taxonomy" id="1672749"/>
    <lineage>
        <taxon>Bacteria</taxon>
        <taxon>Pseudomonadati</taxon>
        <taxon>Pseudomonadota</taxon>
        <taxon>Alphaproteobacteria</taxon>
        <taxon>Hyphomicrobiales</taxon>
        <taxon>Rhizobiaceae</taxon>
        <taxon>Rhizobium/Agrobacterium group</taxon>
        <taxon>Xaviernesmea</taxon>
    </lineage>
</organism>
<gene>
    <name evidence="1" type="ORF">BJF92_00660</name>
</gene>
<dbReference type="Proteomes" id="UP000186143">
    <property type="component" value="Unassembled WGS sequence"/>
</dbReference>
<sequence>MTGERPPHPALMHLIETARAFAASCSDDGRSYRTGHYEGLAHGSRLLTRQEFADAAVAARSQSDLNYTYGFLRGLQHAFSVVLPRE</sequence>
<comment type="caution">
    <text evidence="1">The sequence shown here is derived from an EMBL/GenBank/DDBJ whole genome shotgun (WGS) entry which is preliminary data.</text>
</comment>
<name>A0A1Q9AED3_9HYPH</name>
<accession>A0A1Q9AED3</accession>
<evidence type="ECO:0000313" key="2">
    <source>
        <dbReference type="Proteomes" id="UP000186143"/>
    </source>
</evidence>
<dbReference type="STRING" id="1672749.BJF92_00660"/>
<dbReference type="AlphaFoldDB" id="A0A1Q9AED3"/>
<reference evidence="1 2" key="1">
    <citation type="submission" date="2016-09" db="EMBL/GenBank/DDBJ databases">
        <title>Rhizobium sp. nov., a novel species isolated from the rice rhizosphere.</title>
        <authorList>
            <person name="Zhao J."/>
            <person name="Zhang X."/>
        </authorList>
    </citation>
    <scope>NUCLEOTIDE SEQUENCE [LARGE SCALE GENOMIC DNA]</scope>
    <source>
        <strain evidence="1 2">MH17</strain>
    </source>
</reference>
<protein>
    <submittedName>
        <fullName evidence="1">Uncharacterized protein</fullName>
    </submittedName>
</protein>